<keyword evidence="2" id="KW-0472">Membrane</keyword>
<evidence type="ECO:0000313" key="4">
    <source>
        <dbReference type="Proteomes" id="UP000809587"/>
    </source>
</evidence>
<feature type="transmembrane region" description="Helical" evidence="2">
    <location>
        <begin position="91"/>
        <end position="113"/>
    </location>
</feature>
<gene>
    <name evidence="3" type="ORF">JQN84_11105</name>
</gene>
<feature type="transmembrane region" description="Helical" evidence="2">
    <location>
        <begin position="125"/>
        <end position="145"/>
    </location>
</feature>
<evidence type="ECO:0000256" key="1">
    <source>
        <dbReference type="SAM" id="MobiDB-lite"/>
    </source>
</evidence>
<sequence>MSQDLPIPRQDDRSDDTSVPQWGAPGRRPVGRFGHWPAALRRDRRLPPVLALLGAVAGTASAAGEWLVMTVPNGGPEGSGTIRVPGGVAEVGGFGIAYLVGLLLLGVTVALTLRGRPAVRHDARVAGLAVAGVLVILLTVTAFSLDDSGQRALFYSPEDGFRVDYGRGLVMAFVAVALVGAALLTTVRQPDGPPVDAVGPQTDPEGLDPDADDPHGDDPDADYTRPAAPTGLTVTPTVPFARRESHP</sequence>
<feature type="region of interest" description="Disordered" evidence="1">
    <location>
        <begin position="190"/>
        <end position="247"/>
    </location>
</feature>
<evidence type="ECO:0000313" key="3">
    <source>
        <dbReference type="EMBL" id="MBM7083068.1"/>
    </source>
</evidence>
<dbReference type="Proteomes" id="UP000809587">
    <property type="component" value="Unassembled WGS sequence"/>
</dbReference>
<proteinExistence type="predicted"/>
<feature type="transmembrane region" description="Helical" evidence="2">
    <location>
        <begin position="165"/>
        <end position="184"/>
    </location>
</feature>
<feature type="region of interest" description="Disordered" evidence="1">
    <location>
        <begin position="1"/>
        <end position="28"/>
    </location>
</feature>
<accession>A0ABS2J964</accession>
<dbReference type="RefSeq" id="WP_204958310.1">
    <property type="nucleotide sequence ID" value="NZ_JAFEUO010000003.1"/>
</dbReference>
<organism evidence="3 4">
    <name type="scientific">Micromonospora humidisoli</name>
    <dbReference type="NCBI Taxonomy" id="2807622"/>
    <lineage>
        <taxon>Bacteria</taxon>
        <taxon>Bacillati</taxon>
        <taxon>Actinomycetota</taxon>
        <taxon>Actinomycetes</taxon>
        <taxon>Micromonosporales</taxon>
        <taxon>Micromonosporaceae</taxon>
        <taxon>Micromonospora</taxon>
    </lineage>
</organism>
<dbReference type="EMBL" id="JAFEUO010000003">
    <property type="protein sequence ID" value="MBM7083068.1"/>
    <property type="molecule type" value="Genomic_DNA"/>
</dbReference>
<evidence type="ECO:0008006" key="5">
    <source>
        <dbReference type="Google" id="ProtNLM"/>
    </source>
</evidence>
<keyword evidence="2" id="KW-1133">Transmembrane helix</keyword>
<reference evidence="3 4" key="1">
    <citation type="submission" date="2021-02" db="EMBL/GenBank/DDBJ databases">
        <authorList>
            <person name="Lee D.-H."/>
        </authorList>
    </citation>
    <scope>NUCLEOTIDE SEQUENCE [LARGE SCALE GENOMIC DNA]</scope>
    <source>
        <strain evidence="3 4">MMS20-R2-29</strain>
    </source>
</reference>
<comment type="caution">
    <text evidence="3">The sequence shown here is derived from an EMBL/GenBank/DDBJ whole genome shotgun (WGS) entry which is preliminary data.</text>
</comment>
<protein>
    <recommendedName>
        <fullName evidence="5">Tryptophan-associated transmembrane protein (Trp_oprn_chp)</fullName>
    </recommendedName>
</protein>
<name>A0ABS2J964_9ACTN</name>
<evidence type="ECO:0000256" key="2">
    <source>
        <dbReference type="SAM" id="Phobius"/>
    </source>
</evidence>
<keyword evidence="4" id="KW-1185">Reference proteome</keyword>
<keyword evidence="2" id="KW-0812">Transmembrane</keyword>
<feature type="transmembrane region" description="Helical" evidence="2">
    <location>
        <begin position="49"/>
        <end position="71"/>
    </location>
</feature>